<dbReference type="GeneID" id="19274084"/>
<name>W3WZD3_PESFW</name>
<dbReference type="Gene3D" id="1.20.1280.50">
    <property type="match status" value="1"/>
</dbReference>
<evidence type="ECO:0000313" key="3">
    <source>
        <dbReference type="Proteomes" id="UP000030651"/>
    </source>
</evidence>
<dbReference type="AlphaFoldDB" id="W3WZD3"/>
<accession>W3WZD3</accession>
<keyword evidence="3" id="KW-1185">Reference proteome</keyword>
<proteinExistence type="predicted"/>
<feature type="domain" description="F-box" evidence="1">
    <location>
        <begin position="61"/>
        <end position="115"/>
    </location>
</feature>
<dbReference type="PROSITE" id="PS50181">
    <property type="entry name" value="FBOX"/>
    <property type="match status" value="1"/>
</dbReference>
<dbReference type="SMART" id="SM00256">
    <property type="entry name" value="FBOX"/>
    <property type="match status" value="1"/>
</dbReference>
<dbReference type="InParanoid" id="W3WZD3"/>
<reference evidence="3" key="1">
    <citation type="journal article" date="2015" name="BMC Genomics">
        <title>Genomic and transcriptomic analysis of the endophytic fungus Pestalotiopsis fici reveals its lifestyle and high potential for synthesis of natural products.</title>
        <authorList>
            <person name="Wang X."/>
            <person name="Zhang X."/>
            <person name="Liu L."/>
            <person name="Xiang M."/>
            <person name="Wang W."/>
            <person name="Sun X."/>
            <person name="Che Y."/>
            <person name="Guo L."/>
            <person name="Liu G."/>
            <person name="Guo L."/>
            <person name="Wang C."/>
            <person name="Yin W.B."/>
            <person name="Stadler M."/>
            <person name="Zhang X."/>
            <person name="Liu X."/>
        </authorList>
    </citation>
    <scope>NUCLEOTIDE SEQUENCE [LARGE SCALE GENOMIC DNA]</scope>
    <source>
        <strain evidence="3">W106-1 / CGMCC3.15140</strain>
    </source>
</reference>
<dbReference type="Pfam" id="PF00646">
    <property type="entry name" value="F-box"/>
    <property type="match status" value="1"/>
</dbReference>
<dbReference type="CDD" id="cd09917">
    <property type="entry name" value="F-box_SF"/>
    <property type="match status" value="1"/>
</dbReference>
<evidence type="ECO:0000313" key="2">
    <source>
        <dbReference type="EMBL" id="ETS79218.1"/>
    </source>
</evidence>
<dbReference type="SUPFAM" id="SSF69304">
    <property type="entry name" value="Tricorn protease N-terminal domain"/>
    <property type="match status" value="1"/>
</dbReference>
<dbReference type="KEGG" id="pfy:PFICI_09071"/>
<dbReference type="STRING" id="1229662.W3WZD3"/>
<dbReference type="Proteomes" id="UP000030651">
    <property type="component" value="Unassembled WGS sequence"/>
</dbReference>
<dbReference type="EMBL" id="KI912114">
    <property type="protein sequence ID" value="ETS79218.1"/>
    <property type="molecule type" value="Genomic_DNA"/>
</dbReference>
<sequence length="440" mass="51138">MGDDIVGQSRSIASLWSPDGDADADPQARKQSLVRLVRGNYLNVNEFRLLKELLSTVTLQRDIITNLPIELVILVIDKLNAQDIMACLMVSHAWNATLMSDKVVFSMADRLFPPLTWESLHHSSSSRDSQKALRLQFVNHLQKRLLLHDRVARWDTYRGYERTYLWDTETEFKLAGQDYTRFPPPNLPSNERAVYANGHIAWQQETHTLVLDNLQDKSRKILAFPGARLLGPELKLAALGNQLVVATMDRHVFAWNIHTNVCERKTLPSLPAQCTTCRTQVVIVTEKGLYVWTIGGSLIEVDLPVYEIEFLAVKQFCKAFVHPRLDNVVYVRRVYRHTSSTLRFVIDKFVQRQHVKTLNYDVDIGWLTNERIASSYEGVIPLSEQNHYHEGRYLHEFDMFHESFLVREIPHNGRRHNETFMFNFDDNFAVELSEKKYWVW</sequence>
<dbReference type="InterPro" id="IPR036047">
    <property type="entry name" value="F-box-like_dom_sf"/>
</dbReference>
<dbReference type="RefSeq" id="XP_007835843.1">
    <property type="nucleotide sequence ID" value="XM_007837652.1"/>
</dbReference>
<dbReference type="OrthoDB" id="5295250at2759"/>
<dbReference type="eggNOG" id="ENOG502STHF">
    <property type="taxonomic scope" value="Eukaryota"/>
</dbReference>
<organism evidence="2 3">
    <name type="scientific">Pestalotiopsis fici (strain W106-1 / CGMCC3.15140)</name>
    <dbReference type="NCBI Taxonomy" id="1229662"/>
    <lineage>
        <taxon>Eukaryota</taxon>
        <taxon>Fungi</taxon>
        <taxon>Dikarya</taxon>
        <taxon>Ascomycota</taxon>
        <taxon>Pezizomycotina</taxon>
        <taxon>Sordariomycetes</taxon>
        <taxon>Xylariomycetidae</taxon>
        <taxon>Amphisphaeriales</taxon>
        <taxon>Sporocadaceae</taxon>
        <taxon>Pestalotiopsis</taxon>
    </lineage>
</organism>
<dbReference type="InterPro" id="IPR001810">
    <property type="entry name" value="F-box_dom"/>
</dbReference>
<dbReference type="SUPFAM" id="SSF81383">
    <property type="entry name" value="F-box domain"/>
    <property type="match status" value="1"/>
</dbReference>
<dbReference type="OMA" id="ANGHIAW"/>
<gene>
    <name evidence="2" type="ORF">PFICI_09071</name>
</gene>
<protein>
    <recommendedName>
        <fullName evidence="1">F-box domain-containing protein</fullName>
    </recommendedName>
</protein>
<dbReference type="HOGENOM" id="CLU_622727_0_0_1"/>
<evidence type="ECO:0000259" key="1">
    <source>
        <dbReference type="PROSITE" id="PS50181"/>
    </source>
</evidence>